<keyword evidence="4" id="KW-1185">Reference proteome</keyword>
<keyword evidence="1" id="KW-0175">Coiled coil</keyword>
<name>A0AAE1M676_9FABA</name>
<feature type="region of interest" description="Disordered" evidence="2">
    <location>
        <begin position="368"/>
        <end position="431"/>
    </location>
</feature>
<feature type="compositionally biased region" description="Polar residues" evidence="2">
    <location>
        <begin position="368"/>
        <end position="386"/>
    </location>
</feature>
<dbReference type="PANTHER" id="PTHR35507:SF1">
    <property type="entry name" value="TMF_TATA_BD DOMAIN-CONTAINING PROTEIN"/>
    <property type="match status" value="1"/>
</dbReference>
<organism evidence="3 4">
    <name type="scientific">Acacia crassicarpa</name>
    <name type="common">northern wattle</name>
    <dbReference type="NCBI Taxonomy" id="499986"/>
    <lineage>
        <taxon>Eukaryota</taxon>
        <taxon>Viridiplantae</taxon>
        <taxon>Streptophyta</taxon>
        <taxon>Embryophyta</taxon>
        <taxon>Tracheophyta</taxon>
        <taxon>Spermatophyta</taxon>
        <taxon>Magnoliopsida</taxon>
        <taxon>eudicotyledons</taxon>
        <taxon>Gunneridae</taxon>
        <taxon>Pentapetalae</taxon>
        <taxon>rosids</taxon>
        <taxon>fabids</taxon>
        <taxon>Fabales</taxon>
        <taxon>Fabaceae</taxon>
        <taxon>Caesalpinioideae</taxon>
        <taxon>mimosoid clade</taxon>
        <taxon>Acacieae</taxon>
        <taxon>Acacia</taxon>
    </lineage>
</organism>
<evidence type="ECO:0000256" key="1">
    <source>
        <dbReference type="SAM" id="Coils"/>
    </source>
</evidence>
<reference evidence="3" key="1">
    <citation type="submission" date="2023-10" db="EMBL/GenBank/DDBJ databases">
        <title>Chromosome-level genome of the transformable northern wattle, Acacia crassicarpa.</title>
        <authorList>
            <person name="Massaro I."/>
            <person name="Sinha N.R."/>
            <person name="Poethig S."/>
            <person name="Leichty A.R."/>
        </authorList>
    </citation>
    <scope>NUCLEOTIDE SEQUENCE</scope>
    <source>
        <strain evidence="3">Acra3RX</strain>
        <tissue evidence="3">Leaf</tissue>
    </source>
</reference>
<feature type="compositionally biased region" description="Polar residues" evidence="2">
    <location>
        <begin position="411"/>
        <end position="420"/>
    </location>
</feature>
<protein>
    <submittedName>
        <fullName evidence="3">Uncharacterized protein</fullName>
    </submittedName>
</protein>
<evidence type="ECO:0000313" key="4">
    <source>
        <dbReference type="Proteomes" id="UP001293593"/>
    </source>
</evidence>
<feature type="compositionally biased region" description="Basic and acidic residues" evidence="2">
    <location>
        <begin position="421"/>
        <end position="431"/>
    </location>
</feature>
<comment type="caution">
    <text evidence="3">The sequence shown here is derived from an EMBL/GenBank/DDBJ whole genome shotgun (WGS) entry which is preliminary data.</text>
</comment>
<sequence>MDEYAPPPPPPPPLVSLPRILHPSRRRLSATFLHSFPPLSSPTHLAWVSLQGRLVNSEEASSVQTIGGALTPQEALAWELFNPIHRFLIVAVIGVAAAESKKSHQIWHLKKSVELRDQVLLSMQEKLDSLCELLNHTKEQSIGAMKKSLQKDGEMALNEICDSDKAQFVADCDYWLNDQHSDLFAENSVTKYSCGNEVMYKTPLFNEEQEERRMSDLSWASSVTSASDIQLNSLALEQDFFSLKRDCKEKDTKIKELTDLLNVSEVARSKRVAELEDILRRKNSTITKLKKELVVLEQKVMQLSRLRRPSSSSCDSRDDQVAHVRENLLYDMESSTGPSSSDSDSAPLNSSKKAIAKVDGAHVLNKSCTSAGNQKFKSAKSISSSGRALEQHLDSRPVNSQKVSGNRKVSAASSKPNRSSAHADLKSRRRS</sequence>
<dbReference type="PANTHER" id="PTHR35507">
    <property type="entry name" value="OS09G0488600 PROTEIN"/>
    <property type="match status" value="1"/>
</dbReference>
<proteinExistence type="predicted"/>
<evidence type="ECO:0000313" key="3">
    <source>
        <dbReference type="EMBL" id="KAK4254887.1"/>
    </source>
</evidence>
<dbReference type="Proteomes" id="UP001293593">
    <property type="component" value="Unassembled WGS sequence"/>
</dbReference>
<gene>
    <name evidence="3" type="ORF">QN277_007964</name>
</gene>
<dbReference type="EMBL" id="JAWXYG010000013">
    <property type="protein sequence ID" value="KAK4254887.1"/>
    <property type="molecule type" value="Genomic_DNA"/>
</dbReference>
<accession>A0AAE1M676</accession>
<evidence type="ECO:0000256" key="2">
    <source>
        <dbReference type="SAM" id="MobiDB-lite"/>
    </source>
</evidence>
<dbReference type="AlphaFoldDB" id="A0AAE1M676"/>
<feature type="coiled-coil region" evidence="1">
    <location>
        <begin position="272"/>
        <end position="306"/>
    </location>
</feature>